<proteinExistence type="predicted"/>
<sequence>MGMTGAMLSSSMVAWSGLRRATDEFMSNDR</sequence>
<keyword evidence="2" id="KW-1185">Reference proteome</keyword>
<name>A0A229VXQ4_9BIFI</name>
<evidence type="ECO:0000313" key="1">
    <source>
        <dbReference type="EMBL" id="OXN00395.1"/>
    </source>
</evidence>
<comment type="caution">
    <text evidence="1">The sequence shown here is derived from an EMBL/GenBank/DDBJ whole genome shotgun (WGS) entry which is preliminary data.</text>
</comment>
<protein>
    <submittedName>
        <fullName evidence="1">Uncharacterized protein</fullName>
    </submittedName>
</protein>
<organism evidence="1 2">
    <name type="scientific">Bifidobacterium vansinderenii</name>
    <dbReference type="NCBI Taxonomy" id="1984871"/>
    <lineage>
        <taxon>Bacteria</taxon>
        <taxon>Bacillati</taxon>
        <taxon>Actinomycetota</taxon>
        <taxon>Actinomycetes</taxon>
        <taxon>Bifidobacteriales</taxon>
        <taxon>Bifidobacteriaceae</taxon>
        <taxon>Bifidobacterium</taxon>
    </lineage>
</organism>
<dbReference type="AlphaFoldDB" id="A0A229VXQ4"/>
<accession>A0A229VXQ4</accession>
<gene>
    <name evidence="1" type="ORF">Tam10B_1265</name>
</gene>
<evidence type="ECO:0000313" key="2">
    <source>
        <dbReference type="Proteomes" id="UP000215433"/>
    </source>
</evidence>
<reference evidence="1 2" key="1">
    <citation type="submission" date="2017-05" db="EMBL/GenBank/DDBJ databases">
        <title>Bifidobacterium vansinderenii sp. nov.</title>
        <authorList>
            <person name="Lugli G.A."/>
            <person name="Duranti S."/>
            <person name="Mangifesta M."/>
        </authorList>
    </citation>
    <scope>NUCLEOTIDE SEQUENCE [LARGE SCALE GENOMIC DNA]</scope>
    <source>
        <strain evidence="1 2">Tam10B</strain>
    </source>
</reference>
<dbReference type="Proteomes" id="UP000215433">
    <property type="component" value="Unassembled WGS sequence"/>
</dbReference>
<dbReference type="EMBL" id="NEWD01000016">
    <property type="protein sequence ID" value="OXN00395.1"/>
    <property type="molecule type" value="Genomic_DNA"/>
</dbReference>